<evidence type="ECO:0000313" key="1">
    <source>
        <dbReference type="EMBL" id="MDR6775779.1"/>
    </source>
</evidence>
<organism evidence="1 2">
    <name type="scientific">Paenibacillus peoriae</name>
    <dbReference type="NCBI Taxonomy" id="59893"/>
    <lineage>
        <taxon>Bacteria</taxon>
        <taxon>Bacillati</taxon>
        <taxon>Bacillota</taxon>
        <taxon>Bacilli</taxon>
        <taxon>Bacillales</taxon>
        <taxon>Paenibacillaceae</taxon>
        <taxon>Paenibacillus</taxon>
    </lineage>
</organism>
<comment type="caution">
    <text evidence="1">The sequence shown here is derived from an EMBL/GenBank/DDBJ whole genome shotgun (WGS) entry which is preliminary data.</text>
</comment>
<sequence length="36" mass="3999">MSTPLSEIILFLRFSTFDLLNKRLSAVVQISSGNIS</sequence>
<proteinExistence type="predicted"/>
<gene>
    <name evidence="1" type="ORF">J2W98_000026</name>
</gene>
<name>A0ABU1Q825_9BACL</name>
<protein>
    <recommendedName>
        <fullName evidence="3">LysR family transcriptional regulator</fullName>
    </recommendedName>
</protein>
<evidence type="ECO:0000313" key="2">
    <source>
        <dbReference type="Proteomes" id="UP001266807"/>
    </source>
</evidence>
<keyword evidence="2" id="KW-1185">Reference proteome</keyword>
<evidence type="ECO:0008006" key="3">
    <source>
        <dbReference type="Google" id="ProtNLM"/>
    </source>
</evidence>
<dbReference type="Proteomes" id="UP001266807">
    <property type="component" value="Unassembled WGS sequence"/>
</dbReference>
<dbReference type="EMBL" id="JAVDUG010000001">
    <property type="protein sequence ID" value="MDR6775779.1"/>
    <property type="molecule type" value="Genomic_DNA"/>
</dbReference>
<reference evidence="1 2" key="1">
    <citation type="submission" date="2023-07" db="EMBL/GenBank/DDBJ databases">
        <title>Sorghum-associated microbial communities from plants grown in Nebraska, USA.</title>
        <authorList>
            <person name="Schachtman D."/>
        </authorList>
    </citation>
    <scope>NUCLEOTIDE SEQUENCE [LARGE SCALE GENOMIC DNA]</scope>
    <source>
        <strain evidence="1 2">BE143</strain>
    </source>
</reference>
<accession>A0ABU1Q825</accession>